<dbReference type="InterPro" id="IPR036864">
    <property type="entry name" value="Zn2-C6_fun-type_DNA-bd_sf"/>
</dbReference>
<dbReference type="OrthoDB" id="5350673at2759"/>
<evidence type="ECO:0000313" key="4">
    <source>
        <dbReference type="Proteomes" id="UP000722485"/>
    </source>
</evidence>
<evidence type="ECO:0000256" key="1">
    <source>
        <dbReference type="ARBA" id="ARBA00023242"/>
    </source>
</evidence>
<comment type="caution">
    <text evidence="3">The sequence shown here is derived from an EMBL/GenBank/DDBJ whole genome shotgun (WGS) entry which is preliminary data.</text>
</comment>
<gene>
    <name evidence="3" type="ORF">G7Z17_g8531</name>
</gene>
<dbReference type="GO" id="GO:0008270">
    <property type="term" value="F:zinc ion binding"/>
    <property type="evidence" value="ECO:0007669"/>
    <property type="project" value="InterPro"/>
</dbReference>
<evidence type="ECO:0000259" key="2">
    <source>
        <dbReference type="PROSITE" id="PS50048"/>
    </source>
</evidence>
<feature type="domain" description="Zn(2)-C6 fungal-type" evidence="2">
    <location>
        <begin position="11"/>
        <end position="41"/>
    </location>
</feature>
<dbReference type="CDD" id="cd00067">
    <property type="entry name" value="GAL4"/>
    <property type="match status" value="1"/>
</dbReference>
<keyword evidence="4" id="KW-1185">Reference proteome</keyword>
<dbReference type="Proteomes" id="UP000722485">
    <property type="component" value="Unassembled WGS sequence"/>
</dbReference>
<dbReference type="AlphaFoldDB" id="A0A9P5HB07"/>
<evidence type="ECO:0000313" key="3">
    <source>
        <dbReference type="EMBL" id="KAF7546306.1"/>
    </source>
</evidence>
<dbReference type="PROSITE" id="PS50048">
    <property type="entry name" value="ZN2_CY6_FUNGAL_2"/>
    <property type="match status" value="1"/>
</dbReference>
<dbReference type="Pfam" id="PF00172">
    <property type="entry name" value="Zn_clus"/>
    <property type="match status" value="1"/>
</dbReference>
<dbReference type="PANTHER" id="PTHR47784:SF4">
    <property type="entry name" value="ZN(II)2CYS6 TRANSCRIPTION FACTOR (EUROFUNG)"/>
    <property type="match status" value="1"/>
</dbReference>
<dbReference type="SMART" id="SM00066">
    <property type="entry name" value="GAL4"/>
    <property type="match status" value="1"/>
</dbReference>
<organism evidence="3 4">
    <name type="scientific">Cylindrodendrum hubeiense</name>
    <dbReference type="NCBI Taxonomy" id="595255"/>
    <lineage>
        <taxon>Eukaryota</taxon>
        <taxon>Fungi</taxon>
        <taxon>Dikarya</taxon>
        <taxon>Ascomycota</taxon>
        <taxon>Pezizomycotina</taxon>
        <taxon>Sordariomycetes</taxon>
        <taxon>Hypocreomycetidae</taxon>
        <taxon>Hypocreales</taxon>
        <taxon>Nectriaceae</taxon>
        <taxon>Cylindrodendrum</taxon>
    </lineage>
</organism>
<protein>
    <recommendedName>
        <fullName evidence="2">Zn(2)-C6 fungal-type domain-containing protein</fullName>
    </recommendedName>
</protein>
<dbReference type="SUPFAM" id="SSF57701">
    <property type="entry name" value="Zn2/Cys6 DNA-binding domain"/>
    <property type="match status" value="1"/>
</dbReference>
<proteinExistence type="predicted"/>
<name>A0A9P5HB07_9HYPO</name>
<dbReference type="GO" id="GO:0001228">
    <property type="term" value="F:DNA-binding transcription activator activity, RNA polymerase II-specific"/>
    <property type="evidence" value="ECO:0007669"/>
    <property type="project" value="TreeGrafter"/>
</dbReference>
<dbReference type="InterPro" id="IPR001138">
    <property type="entry name" value="Zn2Cys6_DnaBD"/>
</dbReference>
<dbReference type="PANTHER" id="PTHR47784">
    <property type="entry name" value="STEROL UPTAKE CONTROL PROTEIN 2"/>
    <property type="match status" value="1"/>
</dbReference>
<dbReference type="InterPro" id="IPR053157">
    <property type="entry name" value="Sterol_Uptake_Regulator"/>
</dbReference>
<keyword evidence="1" id="KW-0539">Nucleus</keyword>
<dbReference type="PROSITE" id="PS00463">
    <property type="entry name" value="ZN2_CY6_FUNGAL_1"/>
    <property type="match status" value="1"/>
</dbReference>
<dbReference type="EMBL" id="JAANBB010000218">
    <property type="protein sequence ID" value="KAF7546306.1"/>
    <property type="molecule type" value="Genomic_DNA"/>
</dbReference>
<sequence length="366" mass="41077">MRRFHQKSRLGCKQCKLRRSKCDEARPSCGRCSQANRQCSFLTEHPTLPASPLLSDAPVGHQSSSPEERYSSLHLSLLYHFEHGLYDDTKSLHPGLKDMLGVFMGAAFATPYLMDELLAYSAAHKSTLDQGTCQLYLSEATRLQTRALTLYNSAKPEVSEETCLPMFIFSSLLSHHAIFNVGSSVHNDFGAVIDGLTHSIIIHRGLIAIAKASWPMFSDQAQQQFIRSCQRDHRPIPSYSDSRGECEALLGRLDACDMKPASIDTLRGAVEILQDRFDTLSTDNSHAMWAAVQDWLVAVPAGYVELLEQRRPEALVVLAHFAVLLHRVAEHWFVGDIGVRLIRLINSHVGPVWQDWLEWPNRATMV</sequence>
<reference evidence="3" key="1">
    <citation type="submission" date="2020-03" db="EMBL/GenBank/DDBJ databases">
        <title>Draft Genome Sequence of Cylindrodendrum hubeiense.</title>
        <authorList>
            <person name="Buettner E."/>
            <person name="Kellner H."/>
        </authorList>
    </citation>
    <scope>NUCLEOTIDE SEQUENCE</scope>
    <source>
        <strain evidence="3">IHI 201604</strain>
    </source>
</reference>
<dbReference type="Gene3D" id="4.10.240.10">
    <property type="entry name" value="Zn(2)-C6 fungal-type DNA-binding domain"/>
    <property type="match status" value="1"/>
</dbReference>
<accession>A0A9P5HB07</accession>